<dbReference type="EMBL" id="NBNE01016651">
    <property type="protein sequence ID" value="OWY93132.1"/>
    <property type="molecule type" value="Genomic_DNA"/>
</dbReference>
<evidence type="ECO:0000313" key="1">
    <source>
        <dbReference type="EMBL" id="OWY93132.1"/>
    </source>
</evidence>
<dbReference type="Proteomes" id="UP000198211">
    <property type="component" value="Unassembled WGS sequence"/>
</dbReference>
<reference evidence="2" key="1">
    <citation type="submission" date="2017-03" db="EMBL/GenBank/DDBJ databases">
        <title>Phytopthora megakarya and P. palmivora, two closely related causual agents of cacao black pod achieved similar genome size and gene model numbers by different mechanisms.</title>
        <authorList>
            <person name="Ali S."/>
            <person name="Shao J."/>
            <person name="Larry D.J."/>
            <person name="Kronmiller B."/>
            <person name="Shen D."/>
            <person name="Strem M.D."/>
            <person name="Melnick R.L."/>
            <person name="Guiltinan M.J."/>
            <person name="Tyler B.M."/>
            <person name="Meinhardt L.W."/>
            <person name="Bailey B.A."/>
        </authorList>
    </citation>
    <scope>NUCLEOTIDE SEQUENCE [LARGE SCALE GENOMIC DNA]</scope>
    <source>
        <strain evidence="2">zdho120</strain>
    </source>
</reference>
<gene>
    <name evidence="1" type="ORF">PHMEG_00037583</name>
</gene>
<proteinExistence type="predicted"/>
<organism evidence="1 2">
    <name type="scientific">Phytophthora megakarya</name>
    <dbReference type="NCBI Taxonomy" id="4795"/>
    <lineage>
        <taxon>Eukaryota</taxon>
        <taxon>Sar</taxon>
        <taxon>Stramenopiles</taxon>
        <taxon>Oomycota</taxon>
        <taxon>Peronosporomycetes</taxon>
        <taxon>Peronosporales</taxon>
        <taxon>Peronosporaceae</taxon>
        <taxon>Phytophthora</taxon>
    </lineage>
</organism>
<accession>A0A225UJ92</accession>
<protein>
    <submittedName>
        <fullName evidence="1">Uncharacterized protein</fullName>
    </submittedName>
</protein>
<dbReference type="AlphaFoldDB" id="A0A225UJ92"/>
<comment type="caution">
    <text evidence="1">The sequence shown here is derived from an EMBL/GenBank/DDBJ whole genome shotgun (WGS) entry which is preliminary data.</text>
</comment>
<name>A0A225UJ92_9STRA</name>
<sequence>MLHYMKIAGCHLLVQSFELYQIKAGPTCHPLELALEPPPHLHDWVHQTVRAVARLQQRLLLYNVKSTSKIRIVGDITDAGETKMARKEHLSHKGRWPLWQQREYESLEGDLKIECCRDGTQTLLKPMGRTVLNVAHLDMAVVEIPPQGFFIVSQYIVQNGMLALRGYELEQRIGDSTTYNEIGFGLEIDVQRHPGTDVWSIRPDGRDTDYAEVCVPIEVTQIRSGQRGDMRLQQVIIWNATTVRGTTGSMDRSIIQIACDRSNHRYQEVLRTGTVVAVDRSCAECKRLRGSERCGVCGAGITNTAGAVINPHQQTCVGHGRPVKLWMLPAEISPQATGLAVYLTLPGHGGLGPTGFDNWGGCWIIGRTLHRHDTARDTVTGKRLPHIKYSNRHLIEIRSMIALMRREGSFTAV</sequence>
<keyword evidence="2" id="KW-1185">Reference proteome</keyword>
<evidence type="ECO:0000313" key="2">
    <source>
        <dbReference type="Proteomes" id="UP000198211"/>
    </source>
</evidence>